<reference evidence="1 2" key="1">
    <citation type="journal article" date="2021" name="Hortic Res">
        <title>High-quality reference genome and annotation aids understanding of berry development for evergreen blueberry (Vaccinium darrowii).</title>
        <authorList>
            <person name="Yu J."/>
            <person name="Hulse-Kemp A.M."/>
            <person name="Babiker E."/>
            <person name="Staton M."/>
        </authorList>
    </citation>
    <scope>NUCLEOTIDE SEQUENCE [LARGE SCALE GENOMIC DNA]</scope>
    <source>
        <strain evidence="2">cv. NJ 8807/NJ 8810</strain>
        <tissue evidence="1">Young leaf</tissue>
    </source>
</reference>
<sequence length="153" mass="16652">MLKIGPTKDAYAGIARTWDEKDRNGIAQIFISHGDKIHSLQLQFVENGTLVLSKKHGSLGYTYAPNFSAVKLNYPSELITGISGYSGIRERDRVVTSIIFTTNKSTYGPFGCRAGDDTAFDYQIGGHNKFGGFHGTASNEIVSTQQSALRLSA</sequence>
<evidence type="ECO:0000313" key="1">
    <source>
        <dbReference type="EMBL" id="KAH7842870.1"/>
    </source>
</evidence>
<protein>
    <submittedName>
        <fullName evidence="1">Uncharacterized protein</fullName>
    </submittedName>
</protein>
<proteinExistence type="predicted"/>
<evidence type="ECO:0000313" key="2">
    <source>
        <dbReference type="Proteomes" id="UP000828048"/>
    </source>
</evidence>
<dbReference type="EMBL" id="CM037151">
    <property type="protein sequence ID" value="KAH7842870.1"/>
    <property type="molecule type" value="Genomic_DNA"/>
</dbReference>
<accession>A0ACB7XQL9</accession>
<organism evidence="1 2">
    <name type="scientific">Vaccinium darrowii</name>
    <dbReference type="NCBI Taxonomy" id="229202"/>
    <lineage>
        <taxon>Eukaryota</taxon>
        <taxon>Viridiplantae</taxon>
        <taxon>Streptophyta</taxon>
        <taxon>Embryophyta</taxon>
        <taxon>Tracheophyta</taxon>
        <taxon>Spermatophyta</taxon>
        <taxon>Magnoliopsida</taxon>
        <taxon>eudicotyledons</taxon>
        <taxon>Gunneridae</taxon>
        <taxon>Pentapetalae</taxon>
        <taxon>asterids</taxon>
        <taxon>Ericales</taxon>
        <taxon>Ericaceae</taxon>
        <taxon>Vaccinioideae</taxon>
        <taxon>Vaccinieae</taxon>
        <taxon>Vaccinium</taxon>
    </lineage>
</organism>
<dbReference type="Proteomes" id="UP000828048">
    <property type="component" value="Chromosome 1"/>
</dbReference>
<comment type="caution">
    <text evidence="1">The sequence shown here is derived from an EMBL/GenBank/DDBJ whole genome shotgun (WGS) entry which is preliminary data.</text>
</comment>
<gene>
    <name evidence="1" type="ORF">Vadar_009969</name>
</gene>
<keyword evidence="2" id="KW-1185">Reference proteome</keyword>
<name>A0ACB7XQL9_9ERIC</name>